<dbReference type="RefSeq" id="WP_226954298.1">
    <property type="nucleotide sequence ID" value="NZ_JACDXW010000004.1"/>
</dbReference>
<feature type="chain" id="PRO_5045017293" description="Outer membrane lipoprotein Blc" evidence="2">
    <location>
        <begin position="20"/>
        <end position="179"/>
    </location>
</feature>
<evidence type="ECO:0000259" key="3">
    <source>
        <dbReference type="Pfam" id="PF08212"/>
    </source>
</evidence>
<gene>
    <name evidence="4" type="ORF">H0484_09255</name>
</gene>
<evidence type="ECO:0000256" key="2">
    <source>
        <dbReference type="PIRNR" id="PIRNR036893"/>
    </source>
</evidence>
<accession>A0ABS8CDM1</accession>
<keyword evidence="2" id="KW-0732">Signal</keyword>
<dbReference type="PANTHER" id="PTHR10612">
    <property type="entry name" value="APOLIPOPROTEIN D"/>
    <property type="match status" value="1"/>
</dbReference>
<dbReference type="PIRSF" id="PIRSF036893">
    <property type="entry name" value="Lipocalin_ApoD"/>
    <property type="match status" value="1"/>
</dbReference>
<keyword evidence="2" id="KW-0998">Cell outer membrane</keyword>
<dbReference type="SUPFAM" id="SSF50814">
    <property type="entry name" value="Lipocalins"/>
    <property type="match status" value="1"/>
</dbReference>
<name>A0ABS8CDM1_9BURK</name>
<feature type="domain" description="Lipocalin/cytosolic fatty-acid binding" evidence="3">
    <location>
        <begin position="29"/>
        <end position="179"/>
    </location>
</feature>
<evidence type="ECO:0000313" key="4">
    <source>
        <dbReference type="EMBL" id="MCB5363932.1"/>
    </source>
</evidence>
<keyword evidence="2" id="KW-0446">Lipid-binding</keyword>
<dbReference type="InterPro" id="IPR022271">
    <property type="entry name" value="Lipocalin_ApoD"/>
</dbReference>
<comment type="caution">
    <text evidence="4">The sequence shown here is derived from an EMBL/GenBank/DDBJ whole genome shotgun (WGS) entry which is preliminary data.</text>
</comment>
<comment type="subcellular location">
    <subcellularLocation>
        <location evidence="2">Cell outer membrane</location>
    </subcellularLocation>
</comment>
<dbReference type="InterPro" id="IPR012674">
    <property type="entry name" value="Calycin"/>
</dbReference>
<dbReference type="PROSITE" id="PS51257">
    <property type="entry name" value="PROKAR_LIPOPROTEIN"/>
    <property type="match status" value="1"/>
</dbReference>
<dbReference type="InterPro" id="IPR000566">
    <property type="entry name" value="Lipocln_cytosolic_FA-bd_dom"/>
</dbReference>
<dbReference type="Gene3D" id="2.40.128.20">
    <property type="match status" value="1"/>
</dbReference>
<dbReference type="Pfam" id="PF08212">
    <property type="entry name" value="Lipocalin_2"/>
    <property type="match status" value="1"/>
</dbReference>
<reference evidence="4 5" key="1">
    <citation type="submission" date="2020-07" db="EMBL/GenBank/DDBJ databases">
        <title>Pusillimonas sp. nov., isolated from poultry manure in Taiwan.</title>
        <authorList>
            <person name="Lin S.-Y."/>
            <person name="Tang Y.-S."/>
            <person name="Young C.-C."/>
        </authorList>
    </citation>
    <scope>NUCLEOTIDE SEQUENCE [LARGE SCALE GENOMIC DNA]</scope>
    <source>
        <strain evidence="4 5">CC-YST705</strain>
    </source>
</reference>
<dbReference type="CDD" id="cd19438">
    <property type="entry name" value="lipocalin_Blc-like"/>
    <property type="match status" value="1"/>
</dbReference>
<evidence type="ECO:0000313" key="5">
    <source>
        <dbReference type="Proteomes" id="UP000776983"/>
    </source>
</evidence>
<evidence type="ECO:0000256" key="1">
    <source>
        <dbReference type="ARBA" id="ARBA00006889"/>
    </source>
</evidence>
<organism evidence="4 5">
    <name type="scientific">Mesopusillimonas faecipullorum</name>
    <dbReference type="NCBI Taxonomy" id="2755040"/>
    <lineage>
        <taxon>Bacteria</taxon>
        <taxon>Pseudomonadati</taxon>
        <taxon>Pseudomonadota</taxon>
        <taxon>Betaproteobacteria</taxon>
        <taxon>Burkholderiales</taxon>
        <taxon>Alcaligenaceae</taxon>
        <taxon>Mesopusillimonas</taxon>
    </lineage>
</organism>
<protein>
    <recommendedName>
        <fullName evidence="2">Outer membrane lipoprotein Blc</fullName>
    </recommendedName>
</protein>
<feature type="signal peptide" evidence="2">
    <location>
        <begin position="1"/>
        <end position="19"/>
    </location>
</feature>
<comment type="similarity">
    <text evidence="1 2">Belongs to the calycin superfamily. Lipocalin family.</text>
</comment>
<proteinExistence type="inferred from homology"/>
<sequence>MKKLLLATLLTALAGCASTGGELPTQANINLKDYAGTWYEQARLPNSFQKDCAGDVQADYVLQADNTISVTNQCRTPDGKTKMAQAQGRLAKAVNPPDPAKLEVRFAPAWTSWIPMVWGDYWIMKTEGDYQYSLVGTPDRQYLWVLSRDKQADQAVVTRLLDYAASQGFATNEVVKTTQ</sequence>
<dbReference type="PANTHER" id="PTHR10612:SF34">
    <property type="entry name" value="APOLIPOPROTEIN D"/>
    <property type="match status" value="1"/>
</dbReference>
<dbReference type="Proteomes" id="UP000776983">
    <property type="component" value="Unassembled WGS sequence"/>
</dbReference>
<comment type="subunit">
    <text evidence="2">Homodimer.</text>
</comment>
<dbReference type="InterPro" id="IPR047202">
    <property type="entry name" value="Lipocalin_Blc-like_dom"/>
</dbReference>
<keyword evidence="2" id="KW-0472">Membrane</keyword>
<keyword evidence="2" id="KW-0449">Lipoprotein</keyword>
<comment type="function">
    <text evidence="2">Involved in the storage or transport of lipids necessary for membrane maintenance under stressful conditions. Displays a binding preference for lysophospholipids.</text>
</comment>
<dbReference type="EMBL" id="JACDXW010000004">
    <property type="protein sequence ID" value="MCB5363932.1"/>
    <property type="molecule type" value="Genomic_DNA"/>
</dbReference>
<keyword evidence="5" id="KW-1185">Reference proteome</keyword>